<name>A0A4D7JG61_9BACT</name>
<protein>
    <recommendedName>
        <fullName evidence="3">DUF4932 domain-containing protein</fullName>
    </recommendedName>
</protein>
<evidence type="ECO:0000313" key="2">
    <source>
        <dbReference type="Proteomes" id="UP000298616"/>
    </source>
</evidence>
<gene>
    <name evidence="1" type="ORF">DCC35_07515</name>
</gene>
<dbReference type="RefSeq" id="WP_137090188.1">
    <property type="nucleotide sequence ID" value="NZ_CP028923.1"/>
</dbReference>
<reference evidence="1 2" key="1">
    <citation type="submission" date="2018-04" db="EMBL/GenBank/DDBJ databases">
        <title>Complete genome uncultured novel isolate.</title>
        <authorList>
            <person name="Merlino G."/>
        </authorList>
    </citation>
    <scope>NUCLEOTIDE SEQUENCE [LARGE SCALE GENOMIC DNA]</scope>
    <source>
        <strain evidence="2">R1DC9</strain>
    </source>
</reference>
<proteinExistence type="predicted"/>
<evidence type="ECO:0008006" key="3">
    <source>
        <dbReference type="Google" id="ProtNLM"/>
    </source>
</evidence>
<evidence type="ECO:0000313" key="1">
    <source>
        <dbReference type="EMBL" id="QCK14601.1"/>
    </source>
</evidence>
<dbReference type="Pfam" id="PF16286">
    <property type="entry name" value="DUF4932"/>
    <property type="match status" value="1"/>
</dbReference>
<dbReference type="InterPro" id="IPR032560">
    <property type="entry name" value="DUF4932"/>
</dbReference>
<accession>A0A4D7JG61</accession>
<dbReference type="KEGG" id="fpf:DCC35_07515"/>
<dbReference type="OrthoDB" id="6402335at2"/>
<sequence>MKRKVSIILTLLICLSNIYGQEKIQSNKKLVVHFEKNIEFLGFIYSMAYEANDIETQKITVDGKELIEKDWHVYGYSFYKEYKSTLNSKNLARAASVADHIWLDKLANFLIRVPEFPHASIPEDLNPVYYLSFSKSKDSIEARDNARIFLHGLNEYYKEVDFDNYLVKNEQYYLQAEKEILNTLPSFDFISGLENYFDNEYTRYHMIPSLTLPKTMGFGGSYPDGGIYNIFGALDFQNISNPDSLNMGFRNEVKLRELSIHEFGHSFVYKSWAAIPDSLIEATTHLLTPIKDVMSNQGYNNWDAVINEHIVRTVELIIAKKYAPKKEYKALQKEYVEKRRFIYISIFKRHLNNYKINNSSFSNSVIECLLTMNR</sequence>
<organism evidence="1 2">
    <name type="scientific">Mangrovivirga cuniculi</name>
    <dbReference type="NCBI Taxonomy" id="2715131"/>
    <lineage>
        <taxon>Bacteria</taxon>
        <taxon>Pseudomonadati</taxon>
        <taxon>Bacteroidota</taxon>
        <taxon>Cytophagia</taxon>
        <taxon>Cytophagales</taxon>
        <taxon>Mangrovivirgaceae</taxon>
        <taxon>Mangrovivirga</taxon>
    </lineage>
</organism>
<keyword evidence="2" id="KW-1185">Reference proteome</keyword>
<dbReference type="Proteomes" id="UP000298616">
    <property type="component" value="Chromosome"/>
</dbReference>
<dbReference type="AlphaFoldDB" id="A0A4D7JG61"/>
<dbReference type="EMBL" id="CP028923">
    <property type="protein sequence ID" value="QCK14601.1"/>
    <property type="molecule type" value="Genomic_DNA"/>
</dbReference>